<sequence>RAGAGRGGGGRHEAYRHGLRGRAADGGRGQLLRLPPRLLLLWPRLGPGRGQSGRRPPRLRQASAQAVLEAGQVGPAGAEHDGEGAHRVCEAAGVLSDNVQISLLLVACVVVQGFPDCVTTRSLHFFYVVLCMYPVCSAIAGLDV</sequence>
<gene>
    <name evidence="1" type="ORF">PCOR1329_LOCUS72712</name>
</gene>
<proteinExistence type="predicted"/>
<dbReference type="EMBL" id="CAUYUJ010019738">
    <property type="protein sequence ID" value="CAK0893354.1"/>
    <property type="molecule type" value="Genomic_DNA"/>
</dbReference>
<evidence type="ECO:0000313" key="2">
    <source>
        <dbReference type="Proteomes" id="UP001189429"/>
    </source>
</evidence>
<feature type="non-terminal residue" evidence="1">
    <location>
        <position position="1"/>
    </location>
</feature>
<organism evidence="1 2">
    <name type="scientific">Prorocentrum cordatum</name>
    <dbReference type="NCBI Taxonomy" id="2364126"/>
    <lineage>
        <taxon>Eukaryota</taxon>
        <taxon>Sar</taxon>
        <taxon>Alveolata</taxon>
        <taxon>Dinophyceae</taxon>
        <taxon>Prorocentrales</taxon>
        <taxon>Prorocentraceae</taxon>
        <taxon>Prorocentrum</taxon>
    </lineage>
</organism>
<name>A0ABN9X5Y1_9DINO</name>
<accession>A0ABN9X5Y1</accession>
<feature type="non-terminal residue" evidence="1">
    <location>
        <position position="144"/>
    </location>
</feature>
<dbReference type="Proteomes" id="UP001189429">
    <property type="component" value="Unassembled WGS sequence"/>
</dbReference>
<comment type="caution">
    <text evidence="1">The sequence shown here is derived from an EMBL/GenBank/DDBJ whole genome shotgun (WGS) entry which is preliminary data.</text>
</comment>
<reference evidence="1" key="1">
    <citation type="submission" date="2023-10" db="EMBL/GenBank/DDBJ databases">
        <authorList>
            <person name="Chen Y."/>
            <person name="Shah S."/>
            <person name="Dougan E. K."/>
            <person name="Thang M."/>
            <person name="Chan C."/>
        </authorList>
    </citation>
    <scope>NUCLEOTIDE SEQUENCE [LARGE SCALE GENOMIC DNA]</scope>
</reference>
<keyword evidence="2" id="KW-1185">Reference proteome</keyword>
<protein>
    <submittedName>
        <fullName evidence="1">Uncharacterized protein</fullName>
    </submittedName>
</protein>
<evidence type="ECO:0000313" key="1">
    <source>
        <dbReference type="EMBL" id="CAK0893354.1"/>
    </source>
</evidence>